<dbReference type="AlphaFoldDB" id="A0A166EUL8"/>
<comment type="caution">
    <text evidence="1">The sequence shown here is derived from an EMBL/GenBank/DDBJ whole genome shotgun (WGS) entry which is preliminary data.</text>
</comment>
<reference evidence="1 2" key="1">
    <citation type="submission" date="2016-04" db="EMBL/GenBank/DDBJ databases">
        <title>Genome sequence of Methanobrevibacter cuticularis DSM 11139.</title>
        <authorList>
            <person name="Poehlein A."/>
            <person name="Seedorf H."/>
            <person name="Daniel R."/>
        </authorList>
    </citation>
    <scope>NUCLEOTIDE SEQUENCE [LARGE SCALE GENOMIC DNA]</scope>
    <source>
        <strain evidence="1 2">DSM 11139</strain>
    </source>
</reference>
<protein>
    <submittedName>
        <fullName evidence="1">Uncharacterized protein</fullName>
    </submittedName>
</protein>
<keyword evidence="2" id="KW-1185">Reference proteome</keyword>
<gene>
    <name evidence="1" type="ORF">MBCUT_04360</name>
</gene>
<proteinExistence type="predicted"/>
<evidence type="ECO:0000313" key="2">
    <source>
        <dbReference type="Proteomes" id="UP000077275"/>
    </source>
</evidence>
<sequence>MFVEYILPPLLVALFSLKKLPTTLKLAIEYIAPPLGAKFLVKLLPSIVNILVE</sequence>
<evidence type="ECO:0000313" key="1">
    <source>
        <dbReference type="EMBL" id="KZX17030.1"/>
    </source>
</evidence>
<dbReference type="Proteomes" id="UP000077275">
    <property type="component" value="Unassembled WGS sequence"/>
</dbReference>
<accession>A0A166EUL8</accession>
<dbReference type="EMBL" id="LWMW01000075">
    <property type="protein sequence ID" value="KZX17030.1"/>
    <property type="molecule type" value="Genomic_DNA"/>
</dbReference>
<name>A0A166EUL8_9EURY</name>
<organism evidence="1 2">
    <name type="scientific">Methanobrevibacter cuticularis</name>
    <dbReference type="NCBI Taxonomy" id="47311"/>
    <lineage>
        <taxon>Archaea</taxon>
        <taxon>Methanobacteriati</taxon>
        <taxon>Methanobacteriota</taxon>
        <taxon>Methanomada group</taxon>
        <taxon>Methanobacteria</taxon>
        <taxon>Methanobacteriales</taxon>
        <taxon>Methanobacteriaceae</taxon>
        <taxon>Methanobrevibacter</taxon>
    </lineage>
</organism>